<dbReference type="AlphaFoldDB" id="A0A4V3JDZ8"/>
<name>A0A4V3JDZ8_9LEPT</name>
<reference evidence="1" key="1">
    <citation type="journal article" date="2019" name="PLoS Negl. Trop. Dis.">
        <title>Revisiting the worldwide diversity of Leptospira species in the environment.</title>
        <authorList>
            <person name="Vincent A.T."/>
            <person name="Schiettekatte O."/>
            <person name="Bourhy P."/>
            <person name="Veyrier F.J."/>
            <person name="Picardeau M."/>
        </authorList>
    </citation>
    <scope>NUCLEOTIDE SEQUENCE [LARGE SCALE GENOMIC DNA]</scope>
    <source>
        <strain evidence="1">SSW15</strain>
    </source>
</reference>
<gene>
    <name evidence="1" type="ORF">EHO60_02065</name>
</gene>
<dbReference type="Proteomes" id="UP000298458">
    <property type="component" value="Unassembled WGS sequence"/>
</dbReference>
<dbReference type="EMBL" id="RQET01000002">
    <property type="protein sequence ID" value="TGK13010.1"/>
    <property type="molecule type" value="Genomic_DNA"/>
</dbReference>
<comment type="caution">
    <text evidence="1">The sequence shown here is derived from an EMBL/GenBank/DDBJ whole genome shotgun (WGS) entry which is preliminary data.</text>
</comment>
<protein>
    <submittedName>
        <fullName evidence="1">Uncharacterized protein</fullName>
    </submittedName>
</protein>
<keyword evidence="2" id="KW-1185">Reference proteome</keyword>
<evidence type="ECO:0000313" key="1">
    <source>
        <dbReference type="EMBL" id="TGK13010.1"/>
    </source>
</evidence>
<organism evidence="1 2">
    <name type="scientific">Leptospira fletcheri</name>
    <dbReference type="NCBI Taxonomy" id="2484981"/>
    <lineage>
        <taxon>Bacteria</taxon>
        <taxon>Pseudomonadati</taxon>
        <taxon>Spirochaetota</taxon>
        <taxon>Spirochaetia</taxon>
        <taxon>Leptospirales</taxon>
        <taxon>Leptospiraceae</taxon>
        <taxon>Leptospira</taxon>
    </lineage>
</organism>
<sequence>MYRSRPSFANFSIIFLLLSLPILAEDGEGKKSRNAIFAGFSGIEPVLSTSLSYERFTLEKLSVGLSANFVRSDDESHQNEIFGCILPDSNCKIDNKSKKLGGLLFLRFYPFSGSFFLSLGAGNTPNLKQDMHLNQDFNLDSPSSSTSSSVTMLEYKRTNVNFGLITVGWRWSFWEKFFVQAEVGAIKEFSGHRSVSVHYDSRISAPGASIASLNTLLFEVAYAQSNISRPGGSFLNFSAGVKF</sequence>
<dbReference type="RefSeq" id="WP_135766521.1">
    <property type="nucleotide sequence ID" value="NZ_RQET01000002.1"/>
</dbReference>
<accession>A0A4V3JDZ8</accession>
<proteinExistence type="predicted"/>
<evidence type="ECO:0000313" key="2">
    <source>
        <dbReference type="Proteomes" id="UP000298458"/>
    </source>
</evidence>
<dbReference type="OrthoDB" id="9838519at2"/>